<dbReference type="Proteomes" id="UP001172778">
    <property type="component" value="Unassembled WGS sequence"/>
</dbReference>
<organism evidence="2 3">
    <name type="scientific">Parachitinimonas caeni</name>
    <dbReference type="NCBI Taxonomy" id="3031301"/>
    <lineage>
        <taxon>Bacteria</taxon>
        <taxon>Pseudomonadati</taxon>
        <taxon>Pseudomonadota</taxon>
        <taxon>Betaproteobacteria</taxon>
        <taxon>Neisseriales</taxon>
        <taxon>Chitinibacteraceae</taxon>
        <taxon>Parachitinimonas</taxon>
    </lineage>
</organism>
<feature type="transmembrane region" description="Helical" evidence="1">
    <location>
        <begin position="29"/>
        <end position="49"/>
    </location>
</feature>
<dbReference type="RefSeq" id="WP_284101778.1">
    <property type="nucleotide sequence ID" value="NZ_JARRAF010000019.1"/>
</dbReference>
<gene>
    <name evidence="2" type="ORF">PZA18_15545</name>
</gene>
<comment type="caution">
    <text evidence="2">The sequence shown here is derived from an EMBL/GenBank/DDBJ whole genome shotgun (WGS) entry which is preliminary data.</text>
</comment>
<evidence type="ECO:0000256" key="1">
    <source>
        <dbReference type="SAM" id="Phobius"/>
    </source>
</evidence>
<evidence type="ECO:0008006" key="4">
    <source>
        <dbReference type="Google" id="ProtNLM"/>
    </source>
</evidence>
<dbReference type="EMBL" id="JARRAF010000019">
    <property type="protein sequence ID" value="MDK2125468.1"/>
    <property type="molecule type" value="Genomic_DNA"/>
</dbReference>
<reference evidence="2" key="1">
    <citation type="submission" date="2023-03" db="EMBL/GenBank/DDBJ databases">
        <title>Chitinimonas shenzhenensis gen. nov., sp. nov., a novel member of family Burkholderiaceae isolated from activated sludge collected in Shen Zhen, China.</title>
        <authorList>
            <person name="Wang X."/>
        </authorList>
    </citation>
    <scope>NUCLEOTIDE SEQUENCE</scope>
    <source>
        <strain evidence="2">DQS-5</strain>
    </source>
</reference>
<name>A0ABT7E2A9_9NEIS</name>
<keyword evidence="3" id="KW-1185">Reference proteome</keyword>
<feature type="transmembrane region" description="Helical" evidence="1">
    <location>
        <begin position="55"/>
        <end position="73"/>
    </location>
</feature>
<feature type="transmembrane region" description="Helical" evidence="1">
    <location>
        <begin position="94"/>
        <end position="120"/>
    </location>
</feature>
<keyword evidence="1" id="KW-0472">Membrane</keyword>
<keyword evidence="1" id="KW-0812">Transmembrane</keyword>
<evidence type="ECO:0000313" key="3">
    <source>
        <dbReference type="Proteomes" id="UP001172778"/>
    </source>
</evidence>
<evidence type="ECO:0000313" key="2">
    <source>
        <dbReference type="EMBL" id="MDK2125468.1"/>
    </source>
</evidence>
<proteinExistence type="predicted"/>
<accession>A0ABT7E2A9</accession>
<protein>
    <recommendedName>
        <fullName evidence="4">Transglycosylase-like protein with SLT domain</fullName>
    </recommendedName>
</protein>
<keyword evidence="1" id="KW-1133">Transmembrane helix</keyword>
<sequence>MTFLPDFIDVGQPRLVRIWQNIRGDVRRIGLLLLVGALALAAMRLVPWQGTPGDLLSMLVFVLVAMFACAHLLRRIMLPTVQLGALADRAAAEPLAAAIVFLAIAVLQTGMLLALVILFATPGHAAGLPPGLPEKAYRNLPIVLAEQQRYWPDHPARSVLAAQIEQETCPTLQSRQCWSERAELRTPREQGIGLGQITRTARFDAMAAIQQQYAGQFAGWSWDQPYDARFQARALVLQGKRCYLPITGSANVTERLAMSLNCYNAGPGMLAISRTRCAVRAGCDPARWFGHVELAEGPSRHAGYGQRSFHAISREYVRRIMQERRPRYRFLDV</sequence>